<dbReference type="Gene3D" id="3.80.10.10">
    <property type="entry name" value="Ribonuclease Inhibitor"/>
    <property type="match status" value="1"/>
</dbReference>
<reference evidence="1 2" key="1">
    <citation type="journal article" date="2018" name="Front. Plant Sci.">
        <title>Red Clover (Trifolium pratense) and Zigzag Clover (T. medium) - A Picture of Genomic Similarities and Differences.</title>
        <authorList>
            <person name="Dluhosova J."/>
            <person name="Istvanek J."/>
            <person name="Nedelnik J."/>
            <person name="Repkova J."/>
        </authorList>
    </citation>
    <scope>NUCLEOTIDE SEQUENCE [LARGE SCALE GENOMIC DNA]</scope>
    <source>
        <strain evidence="2">cv. 10/8</strain>
        <tissue evidence="1">Leaf</tissue>
    </source>
</reference>
<protein>
    <submittedName>
        <fullName evidence="1">Putative disease resistance protein (TIR-NBS-LRR class)</fullName>
    </submittedName>
</protein>
<evidence type="ECO:0000313" key="1">
    <source>
        <dbReference type="EMBL" id="MCI28879.1"/>
    </source>
</evidence>
<dbReference type="Proteomes" id="UP000265520">
    <property type="component" value="Unassembled WGS sequence"/>
</dbReference>
<dbReference type="AlphaFoldDB" id="A0A392QY32"/>
<keyword evidence="2" id="KW-1185">Reference proteome</keyword>
<sequence length="120" mass="13123">MLRTFPEIPNDIGHLSSLTELSLQGRCIVNLPESMAHLSSLKSLNLSECKLLECVPKLPPNLNQVLAIDCLSIKTMVLTSRSDPGEDTLKFHLTNSQELDAASLSNIGEQACIKITDDAY</sequence>
<dbReference type="SUPFAM" id="SSF52058">
    <property type="entry name" value="L domain-like"/>
    <property type="match status" value="1"/>
</dbReference>
<comment type="caution">
    <text evidence="1">The sequence shown here is derived from an EMBL/GenBank/DDBJ whole genome shotgun (WGS) entry which is preliminary data.</text>
</comment>
<name>A0A392QY32_9FABA</name>
<dbReference type="EMBL" id="LXQA010168631">
    <property type="protein sequence ID" value="MCI28879.1"/>
    <property type="molecule type" value="Genomic_DNA"/>
</dbReference>
<organism evidence="1 2">
    <name type="scientific">Trifolium medium</name>
    <dbReference type="NCBI Taxonomy" id="97028"/>
    <lineage>
        <taxon>Eukaryota</taxon>
        <taxon>Viridiplantae</taxon>
        <taxon>Streptophyta</taxon>
        <taxon>Embryophyta</taxon>
        <taxon>Tracheophyta</taxon>
        <taxon>Spermatophyta</taxon>
        <taxon>Magnoliopsida</taxon>
        <taxon>eudicotyledons</taxon>
        <taxon>Gunneridae</taxon>
        <taxon>Pentapetalae</taxon>
        <taxon>rosids</taxon>
        <taxon>fabids</taxon>
        <taxon>Fabales</taxon>
        <taxon>Fabaceae</taxon>
        <taxon>Papilionoideae</taxon>
        <taxon>50 kb inversion clade</taxon>
        <taxon>NPAAA clade</taxon>
        <taxon>Hologalegina</taxon>
        <taxon>IRL clade</taxon>
        <taxon>Trifolieae</taxon>
        <taxon>Trifolium</taxon>
    </lineage>
</organism>
<dbReference type="InterPro" id="IPR032675">
    <property type="entry name" value="LRR_dom_sf"/>
</dbReference>
<accession>A0A392QY32</accession>
<evidence type="ECO:0000313" key="2">
    <source>
        <dbReference type="Proteomes" id="UP000265520"/>
    </source>
</evidence>
<feature type="non-terminal residue" evidence="1">
    <location>
        <position position="120"/>
    </location>
</feature>
<proteinExistence type="predicted"/>